<evidence type="ECO:0000256" key="1">
    <source>
        <dbReference type="ARBA" id="ARBA00008898"/>
    </source>
</evidence>
<dbReference type="GO" id="GO:0010181">
    <property type="term" value="F:FMN binding"/>
    <property type="evidence" value="ECO:0007669"/>
    <property type="project" value="InterPro"/>
</dbReference>
<dbReference type="PATRIC" id="fig|134601.6.peg.3809"/>
<keyword evidence="2" id="KW-0560">Oxidoreductase</keyword>
<dbReference type="STRING" id="134601.AFA91_18380"/>
<evidence type="ECO:0000313" key="5">
    <source>
        <dbReference type="Proteomes" id="UP000062255"/>
    </source>
</evidence>
<organism evidence="4 5">
    <name type="scientific">Mycolicibacterium goodii</name>
    <name type="common">Mycobacterium goodii</name>
    <dbReference type="NCBI Taxonomy" id="134601"/>
    <lineage>
        <taxon>Bacteria</taxon>
        <taxon>Bacillati</taxon>
        <taxon>Actinomycetota</taxon>
        <taxon>Actinomycetes</taxon>
        <taxon>Mycobacteriales</taxon>
        <taxon>Mycobacteriaceae</taxon>
        <taxon>Mycolicibacterium</taxon>
    </lineage>
</organism>
<evidence type="ECO:0000313" key="4">
    <source>
        <dbReference type="EMBL" id="AKS33540.1"/>
    </source>
</evidence>
<proteinExistence type="inferred from homology"/>
<dbReference type="Proteomes" id="UP000062255">
    <property type="component" value="Chromosome"/>
</dbReference>
<evidence type="ECO:0000256" key="2">
    <source>
        <dbReference type="ARBA" id="ARBA00023002"/>
    </source>
</evidence>
<dbReference type="GO" id="GO:0042602">
    <property type="term" value="F:riboflavin reductase (NADPH) activity"/>
    <property type="evidence" value="ECO:0007669"/>
    <property type="project" value="TreeGrafter"/>
</dbReference>
<feature type="domain" description="Flavin reductase like" evidence="3">
    <location>
        <begin position="14"/>
        <end position="158"/>
    </location>
</feature>
<dbReference type="Pfam" id="PF01613">
    <property type="entry name" value="Flavin_Reduct"/>
    <property type="match status" value="1"/>
</dbReference>
<dbReference type="OrthoDB" id="9792858at2"/>
<dbReference type="PANTHER" id="PTHR30466:SF11">
    <property type="entry name" value="FLAVIN-DEPENDENT MONOOXYGENASE, REDUCTASE SUBUNIT HSAB"/>
    <property type="match status" value="1"/>
</dbReference>
<sequence length="165" mass="17397">MPSPIEQTHYRSVMGHLPTGVVAVSAILPDTGQPWGMVVGTFGSLSLEPALVSFSVAHTSTSWPKLRTAGRLCASILAAGQEDVCKALSSKNPDKFAFVEWTQSPAGAPRIAGAHAWVECRAVHELDGGDHVIVVAEVTAMDSGDGEPLVFHKGRLGGYRRPVAV</sequence>
<reference evidence="4 5" key="1">
    <citation type="submission" date="2015-07" db="EMBL/GenBank/DDBJ databases">
        <title>Complete genome sequence of Mycobacterium goodii X7B, a facultative thermophilic biodesulfurizing bacterium.</title>
        <authorList>
            <person name="Yu B."/>
            <person name="Li F."/>
            <person name="Xu P."/>
        </authorList>
    </citation>
    <scope>NUCLEOTIDE SEQUENCE [LARGE SCALE GENOMIC DNA]</scope>
    <source>
        <strain evidence="4 5">X7B</strain>
    </source>
</reference>
<dbReference type="SMART" id="SM00903">
    <property type="entry name" value="Flavin_Reduct"/>
    <property type="match status" value="1"/>
</dbReference>
<dbReference type="SUPFAM" id="SSF50475">
    <property type="entry name" value="FMN-binding split barrel"/>
    <property type="match status" value="1"/>
</dbReference>
<dbReference type="PANTHER" id="PTHR30466">
    <property type="entry name" value="FLAVIN REDUCTASE"/>
    <property type="match status" value="1"/>
</dbReference>
<name>A0A0K0X7Z6_MYCGD</name>
<dbReference type="KEGG" id="mgo:AFA91_18380"/>
<gene>
    <name evidence="4" type="ORF">AFA91_18380</name>
</gene>
<dbReference type="Gene3D" id="2.30.110.10">
    <property type="entry name" value="Electron Transport, Fmn-binding Protein, Chain A"/>
    <property type="match status" value="1"/>
</dbReference>
<dbReference type="InterPro" id="IPR050268">
    <property type="entry name" value="NADH-dep_flavin_reductase"/>
</dbReference>
<evidence type="ECO:0000259" key="3">
    <source>
        <dbReference type="SMART" id="SM00903"/>
    </source>
</evidence>
<dbReference type="InterPro" id="IPR002563">
    <property type="entry name" value="Flavin_Rdtase-like_dom"/>
</dbReference>
<dbReference type="EMBL" id="CP012150">
    <property type="protein sequence ID" value="AKS33540.1"/>
    <property type="molecule type" value="Genomic_DNA"/>
</dbReference>
<accession>A0A0K0X7Z6</accession>
<dbReference type="RefSeq" id="WP_049745966.1">
    <property type="nucleotide sequence ID" value="NZ_CP012150.1"/>
</dbReference>
<comment type="similarity">
    <text evidence="1">Belongs to the non-flavoprotein flavin reductase family.</text>
</comment>
<dbReference type="AlphaFoldDB" id="A0A0K0X7Z6"/>
<protein>
    <submittedName>
        <fullName evidence="4">Flavin oxidoreductase</fullName>
    </submittedName>
</protein>
<dbReference type="InterPro" id="IPR012349">
    <property type="entry name" value="Split_barrel_FMN-bd"/>
</dbReference>